<evidence type="ECO:0000313" key="2">
    <source>
        <dbReference type="EMBL" id="VDK40016.1"/>
    </source>
</evidence>
<keyword evidence="3" id="KW-1185">Reference proteome</keyword>
<sequence length="149" mass="15392">MSHLMSTSPRLPVQAEKDGAVLSEPSTSDQPVDGTKSPVLSSSARARGGQGKPVVSLNNSNTKPMGLSLNVNDGLKTPTALGNTDVTLKTPTVLGSPTKGPLSAGAHVDELTTPKLHLNTYSTPTTQTQAFFGEHEPLLTGIILQHSGG</sequence>
<protein>
    <submittedName>
        <fullName evidence="4">UBAP2</fullName>
    </submittedName>
</protein>
<dbReference type="AlphaFoldDB" id="A0A183D4B8"/>
<feature type="region of interest" description="Disordered" evidence="1">
    <location>
        <begin position="1"/>
        <end position="101"/>
    </location>
</feature>
<gene>
    <name evidence="2" type="ORF">GPUH_LOCUS3559</name>
</gene>
<dbReference type="OrthoDB" id="10018191at2759"/>
<reference evidence="4" key="1">
    <citation type="submission" date="2016-06" db="UniProtKB">
        <authorList>
            <consortium name="WormBaseParasite"/>
        </authorList>
    </citation>
    <scope>IDENTIFICATION</scope>
</reference>
<evidence type="ECO:0000256" key="1">
    <source>
        <dbReference type="SAM" id="MobiDB-lite"/>
    </source>
</evidence>
<name>A0A183D4B8_9BILA</name>
<evidence type="ECO:0000313" key="4">
    <source>
        <dbReference type="WBParaSite" id="GPUH_0000356501-mRNA-1"/>
    </source>
</evidence>
<organism evidence="4">
    <name type="scientific">Gongylonema pulchrum</name>
    <dbReference type="NCBI Taxonomy" id="637853"/>
    <lineage>
        <taxon>Eukaryota</taxon>
        <taxon>Metazoa</taxon>
        <taxon>Ecdysozoa</taxon>
        <taxon>Nematoda</taxon>
        <taxon>Chromadorea</taxon>
        <taxon>Rhabditida</taxon>
        <taxon>Spirurina</taxon>
        <taxon>Spiruromorpha</taxon>
        <taxon>Spiruroidea</taxon>
        <taxon>Gongylonematidae</taxon>
        <taxon>Gongylonema</taxon>
    </lineage>
</organism>
<feature type="compositionally biased region" description="Polar residues" evidence="1">
    <location>
        <begin position="80"/>
        <end position="95"/>
    </location>
</feature>
<proteinExistence type="predicted"/>
<accession>A0A183D4B8</accession>
<dbReference type="WBParaSite" id="GPUH_0000356501-mRNA-1">
    <property type="protein sequence ID" value="GPUH_0000356501-mRNA-1"/>
    <property type="gene ID" value="GPUH_0000356501"/>
</dbReference>
<reference evidence="2 3" key="2">
    <citation type="submission" date="2018-11" db="EMBL/GenBank/DDBJ databases">
        <authorList>
            <consortium name="Pathogen Informatics"/>
        </authorList>
    </citation>
    <scope>NUCLEOTIDE SEQUENCE [LARGE SCALE GENOMIC DNA]</scope>
</reference>
<dbReference type="Proteomes" id="UP000271098">
    <property type="component" value="Unassembled WGS sequence"/>
</dbReference>
<evidence type="ECO:0000313" key="3">
    <source>
        <dbReference type="Proteomes" id="UP000271098"/>
    </source>
</evidence>
<dbReference type="EMBL" id="UYRT01006180">
    <property type="protein sequence ID" value="VDK40016.1"/>
    <property type="molecule type" value="Genomic_DNA"/>
</dbReference>